<evidence type="ECO:0000256" key="1">
    <source>
        <dbReference type="ARBA" id="ARBA00006445"/>
    </source>
</evidence>
<accession>A0A4V1ADQ5</accession>
<feature type="domain" description="CDC20/Fizzy WD40" evidence="5">
    <location>
        <begin position="268"/>
        <end position="562"/>
    </location>
</feature>
<evidence type="ECO:0000256" key="4">
    <source>
        <dbReference type="SAM" id="MobiDB-lite"/>
    </source>
</evidence>
<gene>
    <name evidence="6" type="ORF">METSCH_A11780</name>
</gene>
<dbReference type="PANTHER" id="PTHR19918:SF5">
    <property type="entry name" value="MEIOSIS-SPECIFIC APC_C ACTIVATOR PROTEIN AMA1"/>
    <property type="match status" value="1"/>
</dbReference>
<comment type="similarity">
    <text evidence="1">Belongs to the WD repeat CDC20/Fizzy family.</text>
</comment>
<evidence type="ECO:0000256" key="2">
    <source>
        <dbReference type="ARBA" id="ARBA00022574"/>
    </source>
</evidence>
<dbReference type="Proteomes" id="UP000292447">
    <property type="component" value="Chromosome I"/>
</dbReference>
<feature type="region of interest" description="Disordered" evidence="4">
    <location>
        <begin position="1"/>
        <end position="20"/>
    </location>
</feature>
<dbReference type="InterPro" id="IPR056150">
    <property type="entry name" value="WD40_CDC20-Fz"/>
</dbReference>
<keyword evidence="7" id="KW-1185">Reference proteome</keyword>
<dbReference type="GO" id="GO:0005680">
    <property type="term" value="C:anaphase-promoting complex"/>
    <property type="evidence" value="ECO:0007669"/>
    <property type="project" value="TreeGrafter"/>
</dbReference>
<dbReference type="EMBL" id="CP034456">
    <property type="protein sequence ID" value="QBM86533.1"/>
    <property type="molecule type" value="Genomic_DNA"/>
</dbReference>
<evidence type="ECO:0000259" key="5">
    <source>
        <dbReference type="Pfam" id="PF24807"/>
    </source>
</evidence>
<dbReference type="Gene3D" id="2.130.10.10">
    <property type="entry name" value="YVTN repeat-like/Quinoprotein amine dehydrogenase"/>
    <property type="match status" value="1"/>
</dbReference>
<evidence type="ECO:0000256" key="3">
    <source>
        <dbReference type="ARBA" id="ARBA00022737"/>
    </source>
</evidence>
<organism evidence="6 7">
    <name type="scientific">Metschnikowia aff. pulcherrima</name>
    <dbReference type="NCBI Taxonomy" id="2163413"/>
    <lineage>
        <taxon>Eukaryota</taxon>
        <taxon>Fungi</taxon>
        <taxon>Dikarya</taxon>
        <taxon>Ascomycota</taxon>
        <taxon>Saccharomycotina</taxon>
        <taxon>Pichiomycetes</taxon>
        <taxon>Metschnikowiaceae</taxon>
        <taxon>Metschnikowia</taxon>
    </lineage>
</organism>
<feature type="compositionally biased region" description="Basic and acidic residues" evidence="4">
    <location>
        <begin position="241"/>
        <end position="250"/>
    </location>
</feature>
<proteinExistence type="inferred from homology"/>
<dbReference type="GO" id="GO:1905786">
    <property type="term" value="P:positive regulation of anaphase-promoting complex-dependent catabolic process"/>
    <property type="evidence" value="ECO:0007669"/>
    <property type="project" value="TreeGrafter"/>
</dbReference>
<protein>
    <recommendedName>
        <fullName evidence="5">CDC20/Fizzy WD40 domain-containing protein</fullName>
    </recommendedName>
</protein>
<reference evidence="7" key="1">
    <citation type="submission" date="2019-03" db="EMBL/GenBank/DDBJ databases">
        <title>Snf2 controls pulcherriminic acid biosynthesis and connects pigmentation and antifungal activity of the yeast Metschnikowia pulcherrima.</title>
        <authorList>
            <person name="Gore-Lloyd D."/>
            <person name="Sumann I."/>
            <person name="Brachmann A.O."/>
            <person name="Schneeberger K."/>
            <person name="Ortiz-Merino R.A."/>
            <person name="Moreno-Beltran M."/>
            <person name="Schlaefli M."/>
            <person name="Kirner P."/>
            <person name="Santos Kron A."/>
            <person name="Wolfe K.H."/>
            <person name="Piel J."/>
            <person name="Ahrens C.H."/>
            <person name="Henk D."/>
            <person name="Freimoser F.M."/>
        </authorList>
    </citation>
    <scope>NUCLEOTIDE SEQUENCE [LARGE SCALE GENOMIC DNA]</scope>
    <source>
        <strain evidence="7">APC 1.2</strain>
    </source>
</reference>
<dbReference type="GO" id="GO:0031145">
    <property type="term" value="P:anaphase-promoting complex-dependent catabolic process"/>
    <property type="evidence" value="ECO:0007669"/>
    <property type="project" value="TreeGrafter"/>
</dbReference>
<dbReference type="InterPro" id="IPR001680">
    <property type="entry name" value="WD40_rpt"/>
</dbReference>
<evidence type="ECO:0000313" key="7">
    <source>
        <dbReference type="Proteomes" id="UP000292447"/>
    </source>
</evidence>
<dbReference type="Pfam" id="PF24807">
    <property type="entry name" value="WD40_CDC20-Fz"/>
    <property type="match status" value="1"/>
</dbReference>
<name>A0A4V1ADQ5_9ASCO</name>
<evidence type="ECO:0000313" key="6">
    <source>
        <dbReference type="EMBL" id="QBM86533.1"/>
    </source>
</evidence>
<dbReference type="STRING" id="2163413.A0A4V1ADQ5"/>
<feature type="compositionally biased region" description="Basic residues" evidence="4">
    <location>
        <begin position="211"/>
        <end position="221"/>
    </location>
</feature>
<sequence length="603" mass="66367">MFRSHSDRRHMPFMSSSPSRGNYMSISSREGLVSAPCVPGPIWPTHHHQARLGNPIIHSHSVPSFSQISQADEISAALGLQTLRVLEYSKPEPVSHYDELIDNLQALNLDSLAVVSMDTAISEVYSRNNQLNVLIDRRGSQASLTRHGDDMSLVEGFGSLKLSSSFQVYDSDGKTGLGLKFGSIVSTAPEKVLSTKVKPLSPDFLSRLARKRLRTPSRQSRRSGSNSPRDLVRALESSGRLSRDQEDTSSPKKSAADMPELQYLVTYNLVNNFYFNLVLWSPVNNSIAIAIEGKAYWWDGSSQVRDMNIQRPGLAPVSCVSCSNGDALAISFSDGYFCIYQIARRRPPVSRRFNSSIQCVEWFPDGKRLFTGDLAGTVCLLAYDGTTILVLCHLTGFTQQICGISLNRDCSQVAVGANENLAIVWDITSETVPREKCRLRHKSAVKGILFCPWAPSLLATGGGSNDRHLRFWHTGSGTLLKELDTKRQITSVFWSSYYKQVMLTFGFLTTDDHVAAATYTYPETQLSAQASSRDPLRALSATIAPDQTKVAIAANDGTVRVFGLWTERPYPLTEAPSFIAAGTYGSSVVESSEGVDFRAPALR</sequence>
<keyword evidence="2" id="KW-0853">WD repeat</keyword>
<keyword evidence="3" id="KW-0677">Repeat</keyword>
<dbReference type="GO" id="GO:1990757">
    <property type="term" value="F:ubiquitin ligase activator activity"/>
    <property type="evidence" value="ECO:0007669"/>
    <property type="project" value="TreeGrafter"/>
</dbReference>
<feature type="region of interest" description="Disordered" evidence="4">
    <location>
        <begin position="211"/>
        <end position="255"/>
    </location>
</feature>
<dbReference type="InterPro" id="IPR036322">
    <property type="entry name" value="WD40_repeat_dom_sf"/>
</dbReference>
<dbReference type="AlphaFoldDB" id="A0A4V1ADQ5"/>
<dbReference type="InterPro" id="IPR015943">
    <property type="entry name" value="WD40/YVTN_repeat-like_dom_sf"/>
</dbReference>
<dbReference type="SMART" id="SM00320">
    <property type="entry name" value="WD40"/>
    <property type="match status" value="5"/>
</dbReference>
<dbReference type="SUPFAM" id="SSF50978">
    <property type="entry name" value="WD40 repeat-like"/>
    <property type="match status" value="1"/>
</dbReference>
<dbReference type="PANTHER" id="PTHR19918">
    <property type="entry name" value="CELL DIVISION CYCLE 20 CDC20 FIZZY -RELATED"/>
    <property type="match status" value="1"/>
</dbReference>
<dbReference type="GO" id="GO:0010997">
    <property type="term" value="F:anaphase-promoting complex binding"/>
    <property type="evidence" value="ECO:0007669"/>
    <property type="project" value="InterPro"/>
</dbReference>
<dbReference type="InterPro" id="IPR033010">
    <property type="entry name" value="Cdc20/Fizzy"/>
</dbReference>